<dbReference type="eggNOG" id="COG0547">
    <property type="taxonomic scope" value="Bacteria"/>
</dbReference>
<keyword evidence="3" id="KW-0057">Aromatic amino acid biosynthesis</keyword>
<evidence type="ECO:0000256" key="1">
    <source>
        <dbReference type="ARBA" id="ARBA00022676"/>
    </source>
</evidence>
<name>B7K3U0_RIPO1</name>
<dbReference type="KEGG" id="cyp:PCC8801_2471"/>
<dbReference type="SUPFAM" id="SSF52418">
    <property type="entry name" value="Nucleoside phosphorylase/phosphoribosyltransferase catalytic domain"/>
    <property type="match status" value="1"/>
</dbReference>
<dbReference type="RefSeq" id="WP_012595747.1">
    <property type="nucleotide sequence ID" value="NC_011726.1"/>
</dbReference>
<dbReference type="OrthoDB" id="9926at2"/>
<dbReference type="STRING" id="41431.PCC8801_2471"/>
<gene>
    <name evidence="6" type="ordered locus">PCC8801_2471</name>
</gene>
<protein>
    <submittedName>
        <fullName evidence="6">Glycosyl transferase, family 3-like protein</fullName>
    </submittedName>
</protein>
<keyword evidence="1" id="KW-0328">Glycosyltransferase</keyword>
<dbReference type="Gene3D" id="3.40.1030.10">
    <property type="entry name" value="Nucleoside phosphorylase/phosphoribosyltransferase catalytic domain"/>
    <property type="match status" value="1"/>
</dbReference>
<dbReference type="Pfam" id="PF00591">
    <property type="entry name" value="Glycos_transf_3"/>
    <property type="match status" value="1"/>
</dbReference>
<evidence type="ECO:0000259" key="5">
    <source>
        <dbReference type="Pfam" id="PF02885"/>
    </source>
</evidence>
<dbReference type="PANTHER" id="PTHR43285">
    <property type="entry name" value="ANTHRANILATE PHOSPHORIBOSYLTRANSFERASE"/>
    <property type="match status" value="1"/>
</dbReference>
<dbReference type="AlphaFoldDB" id="B7K3U0"/>
<organism evidence="6 7">
    <name type="scientific">Rippkaea orientalis (strain PCC 8801 / RF-1)</name>
    <name type="common">Cyanothece sp. (strain PCC 8801)</name>
    <dbReference type="NCBI Taxonomy" id="41431"/>
    <lineage>
        <taxon>Bacteria</taxon>
        <taxon>Bacillati</taxon>
        <taxon>Cyanobacteriota</taxon>
        <taxon>Cyanophyceae</taxon>
        <taxon>Oscillatoriophycideae</taxon>
        <taxon>Chroococcales</taxon>
        <taxon>Aphanothecaceae</taxon>
        <taxon>Rippkaea</taxon>
        <taxon>Rippkaea orientalis</taxon>
    </lineage>
</organism>
<reference evidence="7" key="1">
    <citation type="journal article" date="2011" name="MBio">
        <title>Novel metabolic attributes of the genus Cyanothece, comprising a group of unicellular nitrogen-fixing Cyanobacteria.</title>
        <authorList>
            <person name="Bandyopadhyay A."/>
            <person name="Elvitigala T."/>
            <person name="Welsh E."/>
            <person name="Stockel J."/>
            <person name="Liberton M."/>
            <person name="Min H."/>
            <person name="Sherman L.A."/>
            <person name="Pakrasi H.B."/>
        </authorList>
    </citation>
    <scope>NUCLEOTIDE SEQUENCE [LARGE SCALE GENOMIC DNA]</scope>
    <source>
        <strain evidence="7">PCC 8801</strain>
    </source>
</reference>
<dbReference type="InterPro" id="IPR000312">
    <property type="entry name" value="Glycosyl_Trfase_fam3"/>
</dbReference>
<accession>B7K3U0</accession>
<proteinExistence type="predicted"/>
<dbReference type="InterPro" id="IPR005940">
    <property type="entry name" value="Anthranilate_Pribosyl_Tfrase"/>
</dbReference>
<dbReference type="SUPFAM" id="SSF47648">
    <property type="entry name" value="Nucleoside phosphorylase/phosphoribosyltransferase N-terminal domain"/>
    <property type="match status" value="1"/>
</dbReference>
<evidence type="ECO:0000256" key="2">
    <source>
        <dbReference type="ARBA" id="ARBA00022679"/>
    </source>
</evidence>
<evidence type="ECO:0000313" key="7">
    <source>
        <dbReference type="Proteomes" id="UP000008204"/>
    </source>
</evidence>
<dbReference type="EMBL" id="CP001287">
    <property type="protein sequence ID" value="ACK66480.1"/>
    <property type="molecule type" value="Genomic_DNA"/>
</dbReference>
<dbReference type="Proteomes" id="UP000008204">
    <property type="component" value="Chromosome"/>
</dbReference>
<dbReference type="PANTHER" id="PTHR43285:SF3">
    <property type="entry name" value="SLL1634 PROTEIN"/>
    <property type="match status" value="1"/>
</dbReference>
<dbReference type="NCBIfam" id="NF005635">
    <property type="entry name" value="PRK07394.1"/>
    <property type="match status" value="1"/>
</dbReference>
<sequence>MSNTFREYLKKIGSGTHTGKDLTRTEAADAAKLMLLGEATPAQIGAFLIAHRIKRPTAAELAGILDTYDEVGPKIPTNDVSFDYPVTVLGTPYDGRSRTVPVTPITALILATAGVPVVMHGGDRMGTKYGLPMVEIWQGLGIDFTQFSLTQVTELLAKTGLTFVYVPRHFPLINPVISYRNEIGKRPPLASIELIWSPCSGDVHTMVGFVHPPTEMFFKETFELRGVKQFTTIKGLEGSCDLPLSRTAIIGLAEPDLKLPWERLLLHPKDYGFGNKDIALDSETKVIEQLQGIINGESNELISSVIYNGGFYLWRCGVCADLKTGFEQAETLLNDQKVSLKLQEIINFTNS</sequence>
<dbReference type="Pfam" id="PF02885">
    <property type="entry name" value="Glycos_trans_3N"/>
    <property type="match status" value="1"/>
</dbReference>
<dbReference type="GO" id="GO:0004048">
    <property type="term" value="F:anthranilate phosphoribosyltransferase activity"/>
    <property type="evidence" value="ECO:0007669"/>
    <property type="project" value="InterPro"/>
</dbReference>
<dbReference type="GO" id="GO:0000162">
    <property type="term" value="P:L-tryptophan biosynthetic process"/>
    <property type="evidence" value="ECO:0007669"/>
    <property type="project" value="InterPro"/>
</dbReference>
<keyword evidence="7" id="KW-1185">Reference proteome</keyword>
<evidence type="ECO:0000259" key="4">
    <source>
        <dbReference type="Pfam" id="PF00591"/>
    </source>
</evidence>
<dbReference type="InterPro" id="IPR035902">
    <property type="entry name" value="Nuc_phospho_transferase"/>
</dbReference>
<dbReference type="Gene3D" id="1.20.970.10">
    <property type="entry name" value="Transferase, Pyrimidine Nucleoside Phosphorylase, Chain C"/>
    <property type="match status" value="1"/>
</dbReference>
<dbReference type="GO" id="GO:0005829">
    <property type="term" value="C:cytosol"/>
    <property type="evidence" value="ECO:0007669"/>
    <property type="project" value="TreeGrafter"/>
</dbReference>
<dbReference type="InterPro" id="IPR017459">
    <property type="entry name" value="Glycosyl_Trfase_fam3_N_dom"/>
</dbReference>
<evidence type="ECO:0000256" key="3">
    <source>
        <dbReference type="ARBA" id="ARBA00023141"/>
    </source>
</evidence>
<feature type="domain" description="Glycosyl transferase family 3 N-terminal" evidence="5">
    <location>
        <begin position="6"/>
        <end position="68"/>
    </location>
</feature>
<evidence type="ECO:0000313" key="6">
    <source>
        <dbReference type="EMBL" id="ACK66480.1"/>
    </source>
</evidence>
<feature type="domain" description="Glycosyl transferase family 3" evidence="4">
    <location>
        <begin position="97"/>
        <end position="335"/>
    </location>
</feature>
<keyword evidence="3" id="KW-0028">Amino-acid biosynthesis</keyword>
<keyword evidence="2 6" id="KW-0808">Transferase</keyword>
<dbReference type="InterPro" id="IPR036320">
    <property type="entry name" value="Glycosyl_Trfase_fam3_N_dom_sf"/>
</dbReference>
<dbReference type="HOGENOM" id="CLU_034315_0_0_3"/>